<comment type="caution">
    <text evidence="2">The sequence shown here is derived from an EMBL/GenBank/DDBJ whole genome shotgun (WGS) entry which is preliminary data.</text>
</comment>
<proteinExistence type="predicted"/>
<name>A0A370B619_9ACTN</name>
<feature type="compositionally biased region" description="Acidic residues" evidence="1">
    <location>
        <begin position="150"/>
        <end position="162"/>
    </location>
</feature>
<gene>
    <name evidence="2" type="ORF">DVH02_15270</name>
</gene>
<evidence type="ECO:0000313" key="3">
    <source>
        <dbReference type="Proteomes" id="UP000253741"/>
    </source>
</evidence>
<organism evidence="2 3">
    <name type="scientific">Streptomyces corynorhini</name>
    <dbReference type="NCBI Taxonomy" id="2282652"/>
    <lineage>
        <taxon>Bacteria</taxon>
        <taxon>Bacillati</taxon>
        <taxon>Actinomycetota</taxon>
        <taxon>Actinomycetes</taxon>
        <taxon>Kitasatosporales</taxon>
        <taxon>Streptomycetaceae</taxon>
        <taxon>Streptomyces</taxon>
    </lineage>
</organism>
<keyword evidence="3" id="KW-1185">Reference proteome</keyword>
<feature type="region of interest" description="Disordered" evidence="1">
    <location>
        <begin position="141"/>
        <end position="162"/>
    </location>
</feature>
<evidence type="ECO:0000256" key="1">
    <source>
        <dbReference type="SAM" id="MobiDB-lite"/>
    </source>
</evidence>
<feature type="non-terminal residue" evidence="2">
    <location>
        <position position="162"/>
    </location>
</feature>
<protein>
    <submittedName>
        <fullName evidence="2">Uncharacterized protein</fullName>
    </submittedName>
</protein>
<sequence length="162" mass="17653">MNVAVTDFNSAPPAPAHPLANPGYGKRSAPDQLPRAAADFAHLCPREAALAAYIDRLPEGSAIGYKALAANIAAYGQQACATSLRSLSHTGHLRLIKEHLVLTGGGFRWVTRTHFSRTARDDAWWKAFVTSLHGVDITELERRRRQEASDTPDDPDDPDDPD</sequence>
<dbReference type="EMBL" id="QQNA01000109">
    <property type="protein sequence ID" value="RDG37287.1"/>
    <property type="molecule type" value="Genomic_DNA"/>
</dbReference>
<dbReference type="AlphaFoldDB" id="A0A370B619"/>
<accession>A0A370B619</accession>
<reference evidence="2 3" key="1">
    <citation type="submission" date="2018-07" db="EMBL/GenBank/DDBJ databases">
        <title>Streptomyces species from bats.</title>
        <authorList>
            <person name="Dunlap C."/>
        </authorList>
    </citation>
    <scope>NUCLEOTIDE SEQUENCE [LARGE SCALE GENOMIC DNA]</scope>
    <source>
        <strain evidence="2 3">AC230</strain>
    </source>
</reference>
<feature type="region of interest" description="Disordered" evidence="1">
    <location>
        <begin position="1"/>
        <end position="28"/>
    </location>
</feature>
<evidence type="ECO:0000313" key="2">
    <source>
        <dbReference type="EMBL" id="RDG37287.1"/>
    </source>
</evidence>
<dbReference type="Proteomes" id="UP000253741">
    <property type="component" value="Unassembled WGS sequence"/>
</dbReference>